<protein>
    <submittedName>
        <fullName evidence="1">Uncharacterized protein</fullName>
    </submittedName>
</protein>
<accession>A0A0A9FLD8</accession>
<sequence length="41" mass="4936">MRISELYFFFSLPTSAGIFFTDALVCKDFTRCLKCFLRYRQ</sequence>
<reference evidence="1" key="1">
    <citation type="submission" date="2014-09" db="EMBL/GenBank/DDBJ databases">
        <authorList>
            <person name="Magalhaes I.L.F."/>
            <person name="Oliveira U."/>
            <person name="Santos F.R."/>
            <person name="Vidigal T.H.D.A."/>
            <person name="Brescovit A.D."/>
            <person name="Santos A.J."/>
        </authorList>
    </citation>
    <scope>NUCLEOTIDE SEQUENCE</scope>
    <source>
        <tissue evidence="1">Shoot tissue taken approximately 20 cm above the soil surface</tissue>
    </source>
</reference>
<organism evidence="1">
    <name type="scientific">Arundo donax</name>
    <name type="common">Giant reed</name>
    <name type="synonym">Donax arundinaceus</name>
    <dbReference type="NCBI Taxonomy" id="35708"/>
    <lineage>
        <taxon>Eukaryota</taxon>
        <taxon>Viridiplantae</taxon>
        <taxon>Streptophyta</taxon>
        <taxon>Embryophyta</taxon>
        <taxon>Tracheophyta</taxon>
        <taxon>Spermatophyta</taxon>
        <taxon>Magnoliopsida</taxon>
        <taxon>Liliopsida</taxon>
        <taxon>Poales</taxon>
        <taxon>Poaceae</taxon>
        <taxon>PACMAD clade</taxon>
        <taxon>Arundinoideae</taxon>
        <taxon>Arundineae</taxon>
        <taxon>Arundo</taxon>
    </lineage>
</organism>
<dbReference type="EMBL" id="GBRH01184779">
    <property type="protein sequence ID" value="JAE13117.1"/>
    <property type="molecule type" value="Transcribed_RNA"/>
</dbReference>
<name>A0A0A9FLD8_ARUDO</name>
<evidence type="ECO:0000313" key="1">
    <source>
        <dbReference type="EMBL" id="JAE13117.1"/>
    </source>
</evidence>
<reference evidence="1" key="2">
    <citation type="journal article" date="2015" name="Data Brief">
        <title>Shoot transcriptome of the giant reed, Arundo donax.</title>
        <authorList>
            <person name="Barrero R.A."/>
            <person name="Guerrero F.D."/>
            <person name="Moolhuijzen P."/>
            <person name="Goolsby J.A."/>
            <person name="Tidwell J."/>
            <person name="Bellgard S.E."/>
            <person name="Bellgard M.I."/>
        </authorList>
    </citation>
    <scope>NUCLEOTIDE SEQUENCE</scope>
    <source>
        <tissue evidence="1">Shoot tissue taken approximately 20 cm above the soil surface</tissue>
    </source>
</reference>
<dbReference type="AlphaFoldDB" id="A0A0A9FLD8"/>
<proteinExistence type="predicted"/>